<evidence type="ECO:0000256" key="8">
    <source>
        <dbReference type="PROSITE-ProRule" id="PRU00042"/>
    </source>
</evidence>
<dbReference type="GO" id="GO:0006357">
    <property type="term" value="P:regulation of transcription by RNA polymerase II"/>
    <property type="evidence" value="ECO:0007669"/>
    <property type="project" value="TreeGrafter"/>
</dbReference>
<dbReference type="PANTHER" id="PTHR46179:SF13">
    <property type="entry name" value="C2H2-TYPE DOMAIN-CONTAINING PROTEIN"/>
    <property type="match status" value="1"/>
</dbReference>
<gene>
    <name evidence="10" type="ORF">EJ05DRAFT_227015</name>
</gene>
<dbReference type="InterPro" id="IPR036236">
    <property type="entry name" value="Znf_C2H2_sf"/>
</dbReference>
<name>A0A6A6VU62_9PEZI</name>
<evidence type="ECO:0000256" key="4">
    <source>
        <dbReference type="ARBA" id="ARBA00022833"/>
    </source>
</evidence>
<protein>
    <recommendedName>
        <fullName evidence="9">C2H2-type domain-containing protein</fullName>
    </recommendedName>
</protein>
<dbReference type="AlphaFoldDB" id="A0A6A6VU62"/>
<feature type="domain" description="C2H2-type" evidence="9">
    <location>
        <begin position="171"/>
        <end position="201"/>
    </location>
</feature>
<keyword evidence="7" id="KW-0539">Nucleus</keyword>
<dbReference type="PROSITE" id="PS00028">
    <property type="entry name" value="ZINC_FINGER_C2H2_1"/>
    <property type="match status" value="2"/>
</dbReference>
<reference evidence="10" key="1">
    <citation type="journal article" date="2020" name="Stud. Mycol.">
        <title>101 Dothideomycetes genomes: a test case for predicting lifestyles and emergence of pathogens.</title>
        <authorList>
            <person name="Haridas S."/>
            <person name="Albert R."/>
            <person name="Binder M."/>
            <person name="Bloem J."/>
            <person name="Labutti K."/>
            <person name="Salamov A."/>
            <person name="Andreopoulos B."/>
            <person name="Baker S."/>
            <person name="Barry K."/>
            <person name="Bills G."/>
            <person name="Bluhm B."/>
            <person name="Cannon C."/>
            <person name="Castanera R."/>
            <person name="Culley D."/>
            <person name="Daum C."/>
            <person name="Ezra D."/>
            <person name="Gonzalez J."/>
            <person name="Henrissat B."/>
            <person name="Kuo A."/>
            <person name="Liang C."/>
            <person name="Lipzen A."/>
            <person name="Lutzoni F."/>
            <person name="Magnuson J."/>
            <person name="Mondo S."/>
            <person name="Nolan M."/>
            <person name="Ohm R."/>
            <person name="Pangilinan J."/>
            <person name="Park H.-J."/>
            <person name="Ramirez L."/>
            <person name="Alfaro M."/>
            <person name="Sun H."/>
            <person name="Tritt A."/>
            <person name="Yoshinaga Y."/>
            <person name="Zwiers L.-H."/>
            <person name="Turgeon B."/>
            <person name="Goodwin S."/>
            <person name="Spatafora J."/>
            <person name="Crous P."/>
            <person name="Grigoriev I."/>
        </authorList>
    </citation>
    <scope>NUCLEOTIDE SEQUENCE</scope>
    <source>
        <strain evidence="10">CBS 121739</strain>
    </source>
</reference>
<keyword evidence="11" id="KW-1185">Reference proteome</keyword>
<dbReference type="RefSeq" id="XP_033595601.1">
    <property type="nucleotide sequence ID" value="XM_033739944.1"/>
</dbReference>
<dbReference type="SMART" id="SM00355">
    <property type="entry name" value="ZnF_C2H2"/>
    <property type="match status" value="3"/>
</dbReference>
<organism evidence="10 11">
    <name type="scientific">Pseudovirgaria hyperparasitica</name>
    <dbReference type="NCBI Taxonomy" id="470096"/>
    <lineage>
        <taxon>Eukaryota</taxon>
        <taxon>Fungi</taxon>
        <taxon>Dikarya</taxon>
        <taxon>Ascomycota</taxon>
        <taxon>Pezizomycotina</taxon>
        <taxon>Dothideomycetes</taxon>
        <taxon>Dothideomycetes incertae sedis</taxon>
        <taxon>Acrospermales</taxon>
        <taxon>Acrospermaceae</taxon>
        <taxon>Pseudovirgaria</taxon>
    </lineage>
</organism>
<dbReference type="PROSITE" id="PS50157">
    <property type="entry name" value="ZINC_FINGER_C2H2_2"/>
    <property type="match status" value="2"/>
</dbReference>
<keyword evidence="2" id="KW-0479">Metal-binding</keyword>
<keyword evidence="4" id="KW-0862">Zinc</keyword>
<dbReference type="OrthoDB" id="8117402at2759"/>
<dbReference type="Pfam" id="PF00096">
    <property type="entry name" value="zf-C2H2"/>
    <property type="match status" value="2"/>
</dbReference>
<feature type="domain" description="C2H2-type" evidence="9">
    <location>
        <begin position="145"/>
        <end position="172"/>
    </location>
</feature>
<evidence type="ECO:0000313" key="11">
    <source>
        <dbReference type="Proteomes" id="UP000799437"/>
    </source>
</evidence>
<dbReference type="GO" id="GO:0005634">
    <property type="term" value="C:nucleus"/>
    <property type="evidence" value="ECO:0007669"/>
    <property type="project" value="UniProtKB-SubCell"/>
</dbReference>
<dbReference type="Proteomes" id="UP000799437">
    <property type="component" value="Unassembled WGS sequence"/>
</dbReference>
<dbReference type="SUPFAM" id="SSF57667">
    <property type="entry name" value="beta-beta-alpha zinc fingers"/>
    <property type="match status" value="1"/>
</dbReference>
<evidence type="ECO:0000256" key="2">
    <source>
        <dbReference type="ARBA" id="ARBA00022723"/>
    </source>
</evidence>
<dbReference type="Gene3D" id="3.30.160.60">
    <property type="entry name" value="Classic Zinc Finger"/>
    <property type="match status" value="2"/>
</dbReference>
<accession>A0A6A6VU62</accession>
<dbReference type="PANTHER" id="PTHR46179">
    <property type="entry name" value="ZINC FINGER PROTEIN"/>
    <property type="match status" value="1"/>
</dbReference>
<comment type="subcellular location">
    <subcellularLocation>
        <location evidence="1">Nucleus</location>
    </subcellularLocation>
</comment>
<evidence type="ECO:0000256" key="7">
    <source>
        <dbReference type="ARBA" id="ARBA00023242"/>
    </source>
</evidence>
<keyword evidence="3 8" id="KW-0863">Zinc-finger</keyword>
<evidence type="ECO:0000259" key="9">
    <source>
        <dbReference type="PROSITE" id="PS50157"/>
    </source>
</evidence>
<evidence type="ECO:0000313" key="10">
    <source>
        <dbReference type="EMBL" id="KAF2753150.1"/>
    </source>
</evidence>
<evidence type="ECO:0000256" key="1">
    <source>
        <dbReference type="ARBA" id="ARBA00004123"/>
    </source>
</evidence>
<dbReference type="InterPro" id="IPR013087">
    <property type="entry name" value="Znf_C2H2_type"/>
</dbReference>
<keyword evidence="6" id="KW-0804">Transcription</keyword>
<evidence type="ECO:0000256" key="6">
    <source>
        <dbReference type="ARBA" id="ARBA00023163"/>
    </source>
</evidence>
<evidence type="ECO:0000256" key="3">
    <source>
        <dbReference type="ARBA" id="ARBA00022771"/>
    </source>
</evidence>
<proteinExistence type="predicted"/>
<keyword evidence="5" id="KW-0805">Transcription regulation</keyword>
<sequence>MSDEYNGKAATDVLSTSFDRVTHESTCDTHHGELPVDPQILVPYTELPLLSDGHDWEQPRIDEAHLSSLTLNAVGFSTNSSHQVNECLSSGTDGIVYPQQFQEISQPHITGSHTCSSTENSGIPFSVESSAVSVVSNALNVAQQYICTECDEKFAKGHQLNKHMRKHTRPHKCDILGCGRSFAQNRDLKRHKDAKHSINTQGTTALRGVHLCEYPPCNYALRGFSRKDNCDRHMRSQHGRR</sequence>
<dbReference type="GO" id="GO:0008270">
    <property type="term" value="F:zinc ion binding"/>
    <property type="evidence" value="ECO:0007669"/>
    <property type="project" value="UniProtKB-KW"/>
</dbReference>
<dbReference type="EMBL" id="ML996586">
    <property type="protein sequence ID" value="KAF2753150.1"/>
    <property type="molecule type" value="Genomic_DNA"/>
</dbReference>
<evidence type="ECO:0000256" key="5">
    <source>
        <dbReference type="ARBA" id="ARBA00023015"/>
    </source>
</evidence>
<dbReference type="GeneID" id="54480998"/>
<dbReference type="InterPro" id="IPR051061">
    <property type="entry name" value="Zinc_finger_trans_reg"/>
</dbReference>